<proteinExistence type="predicted"/>
<dbReference type="RefSeq" id="WP_139138949.1">
    <property type="nucleotide sequence ID" value="NZ_MDHN01000009.1"/>
</dbReference>
<comment type="caution">
    <text evidence="2">The sequence shown here is derived from an EMBL/GenBank/DDBJ whole genome shotgun (WGS) entry which is preliminary data.</text>
</comment>
<protein>
    <recommendedName>
        <fullName evidence="4">Twin-arginine translocation pathway signal</fullName>
    </recommendedName>
</protein>
<dbReference type="Pfam" id="PF13618">
    <property type="entry name" value="Gluconate_2-dh3"/>
    <property type="match status" value="1"/>
</dbReference>
<gene>
    <name evidence="2" type="ORF">BFC18_05790</name>
</gene>
<reference evidence="2 3" key="1">
    <citation type="submission" date="2016-08" db="EMBL/GenBank/DDBJ databases">
        <authorList>
            <person name="Seilhamer J.J."/>
        </authorList>
    </citation>
    <scope>NUCLEOTIDE SEQUENCE [LARGE SCALE GENOMIC DNA]</scope>
    <source>
        <strain evidence="2 3">KCTC 42603</strain>
    </source>
</reference>
<feature type="chain" id="PRO_5009209770" description="Twin-arginine translocation pathway signal" evidence="1">
    <location>
        <begin position="25"/>
        <end position="186"/>
    </location>
</feature>
<feature type="signal peptide" evidence="1">
    <location>
        <begin position="1"/>
        <end position="24"/>
    </location>
</feature>
<keyword evidence="1" id="KW-0732">Signal</keyword>
<keyword evidence="3" id="KW-1185">Reference proteome</keyword>
<dbReference type="Proteomes" id="UP000175691">
    <property type="component" value="Unassembled WGS sequence"/>
</dbReference>
<dbReference type="STRING" id="1656094.BFC18_05790"/>
<dbReference type="EMBL" id="MDHN01000009">
    <property type="protein sequence ID" value="OFC71949.1"/>
    <property type="molecule type" value="Genomic_DNA"/>
</dbReference>
<evidence type="ECO:0000256" key="1">
    <source>
        <dbReference type="SAM" id="SignalP"/>
    </source>
</evidence>
<dbReference type="OrthoDB" id="6385145at2"/>
<name>A0A1E7ZEL6_9ALTE</name>
<sequence length="186" mass="20924">MDRRQILKYAAMLTGTALCAPVTATMLSDLSRLSDNASASPNPTFFSADDFQLLTQIMDTILPETDSPSASDVGANTMMDHMFAVVFEPEYQQKFNVQYKALRQFLESNNFSRLKPDQRGNVLRQLELGEKQGDTFWAYTDIKQQTVAYYLLSEQIAEHYLNYLPVPGEYKPCVSLATLGGKAWAI</sequence>
<evidence type="ECO:0008006" key="4">
    <source>
        <dbReference type="Google" id="ProtNLM"/>
    </source>
</evidence>
<accession>A0A1E7ZEL6</accession>
<evidence type="ECO:0000313" key="3">
    <source>
        <dbReference type="Proteomes" id="UP000175691"/>
    </source>
</evidence>
<evidence type="ECO:0000313" key="2">
    <source>
        <dbReference type="EMBL" id="OFC71949.1"/>
    </source>
</evidence>
<dbReference type="InterPro" id="IPR027056">
    <property type="entry name" value="Gluconate_2DH_su3"/>
</dbReference>
<organism evidence="2 3">
    <name type="scientific">Alteromonas confluentis</name>
    <dbReference type="NCBI Taxonomy" id="1656094"/>
    <lineage>
        <taxon>Bacteria</taxon>
        <taxon>Pseudomonadati</taxon>
        <taxon>Pseudomonadota</taxon>
        <taxon>Gammaproteobacteria</taxon>
        <taxon>Alteromonadales</taxon>
        <taxon>Alteromonadaceae</taxon>
        <taxon>Alteromonas/Salinimonas group</taxon>
        <taxon>Alteromonas</taxon>
    </lineage>
</organism>
<dbReference type="AlphaFoldDB" id="A0A1E7ZEL6"/>